<dbReference type="Proteomes" id="UP000005835">
    <property type="component" value="Unassembled WGS sequence"/>
</dbReference>
<dbReference type="InterPro" id="IPR000917">
    <property type="entry name" value="Sulfatase_N"/>
</dbReference>
<feature type="transmembrane region" description="Helical" evidence="8">
    <location>
        <begin position="283"/>
        <end position="304"/>
    </location>
</feature>
<dbReference type="RefSeq" id="WP_005436598.1">
    <property type="nucleotide sequence ID" value="NZ_JH815519.1"/>
</dbReference>
<dbReference type="InterPro" id="IPR036938">
    <property type="entry name" value="PAP2/HPO_sf"/>
</dbReference>
<evidence type="ECO:0000259" key="11">
    <source>
        <dbReference type="Pfam" id="PF08019"/>
    </source>
</evidence>
<dbReference type="GO" id="GO:0016776">
    <property type="term" value="F:phosphotransferase activity, phosphate group as acceptor"/>
    <property type="evidence" value="ECO:0007669"/>
    <property type="project" value="TreeGrafter"/>
</dbReference>
<dbReference type="HOGENOM" id="CLU_018534_1_0_4"/>
<feature type="transmembrane region" description="Helical" evidence="8">
    <location>
        <begin position="69"/>
        <end position="89"/>
    </location>
</feature>
<evidence type="ECO:0000256" key="4">
    <source>
        <dbReference type="ARBA" id="ARBA00022679"/>
    </source>
</evidence>
<feature type="transmembrane region" description="Helical" evidence="8">
    <location>
        <begin position="386"/>
        <end position="405"/>
    </location>
</feature>
<feature type="domain" description="Phosphoethanolamine transferase N-terminal" evidence="11">
    <location>
        <begin position="293"/>
        <end position="440"/>
    </location>
</feature>
<feature type="transmembrane region" description="Helical" evidence="8">
    <location>
        <begin position="240"/>
        <end position="263"/>
    </location>
</feature>
<dbReference type="CDD" id="cd16017">
    <property type="entry name" value="LptA"/>
    <property type="match status" value="1"/>
</dbReference>
<dbReference type="STRING" id="742823.HMPREF9465_01960"/>
<dbReference type="SUPFAM" id="SSF53649">
    <property type="entry name" value="Alkaline phosphatase-like"/>
    <property type="match status" value="1"/>
</dbReference>
<dbReference type="AlphaFoldDB" id="K1JRW5"/>
<dbReference type="Gene3D" id="3.40.720.10">
    <property type="entry name" value="Alkaline Phosphatase, subunit A"/>
    <property type="match status" value="1"/>
</dbReference>
<comment type="subcellular location">
    <subcellularLocation>
        <location evidence="1">Cell inner membrane</location>
        <topology evidence="1">Multi-pass membrane protein</topology>
    </subcellularLocation>
</comment>
<dbReference type="eggNOG" id="COG3907">
    <property type="taxonomic scope" value="Bacteria"/>
</dbReference>
<evidence type="ECO:0000256" key="2">
    <source>
        <dbReference type="ARBA" id="ARBA00022475"/>
    </source>
</evidence>
<feature type="domain" description="Phosphatidic acid phosphatase type 2/haloperoxidase" evidence="10">
    <location>
        <begin position="101"/>
        <end position="226"/>
    </location>
</feature>
<dbReference type="eggNOG" id="COG2194">
    <property type="taxonomic scope" value="Bacteria"/>
</dbReference>
<dbReference type="InterPro" id="IPR000326">
    <property type="entry name" value="PAP2/HPO"/>
</dbReference>
<keyword evidence="4" id="KW-0808">Transferase</keyword>
<evidence type="ECO:0000256" key="8">
    <source>
        <dbReference type="SAM" id="Phobius"/>
    </source>
</evidence>
<proteinExistence type="predicted"/>
<feature type="transmembrane region" description="Helical" evidence="8">
    <location>
        <begin position="12"/>
        <end position="33"/>
    </location>
</feature>
<sequence>MSVQDHLCSARIPTPVLTGLLIPASLLIILAIVPPHAFDLSVSKLFFSDGWPWHRNEVFTTIFYRLPKLVPAIVATVLLVRLAVVLAQGRRILEEEASRRALYVVIAMGACAAAVWWLKSTTGVACPWSVEPFGGALPMTDPAFGLTDVPGRCWPSGHAGTGFVFIAFYFALKDVRPRAAAGALLFAVAFGLLCGAVRVMEGAHFVSHVLVTGIVDWLICAALHALILEDRSSPAFAKPLSERGLVLLTAFWWTFVLNMPFLARAADLSEPNFAWSMREALTLAGLSFGLLFISIALLTLVMALPRPVRRAVLVLLSLTGAIFFAGTLVYGIAFDPNMARNVISTDVHEASAYFSARTLLLALAAGLPPVLAASAADMTPAGLRPAAVRGGVAILALAAGAGALFTQMNTLAAVMRNDKALRYLITPVNVPYSLATTLARDASPDAAQKRIVDPKPEFSVRLSRPAVLLVVIGETTRSASWGLAGYARDTTPALRAEGVISHPSVTACGSSTDVSLPCMLSRIGRSDYDRSRIIGEEALPSLLARAGAHVVWVDNQSGCKGTCAGTEVRSPDPKSAACASGRCFDGVLLDELDADLANLPADRPTVLFYHMYGEHGPRYHEDSPAHAKVWTPECTDADLGACTKESIINAYDNAVRYTDGVLAGLVKRLKARTDIDAGFVYVSDHGESLGEGGLYLHGAPYFMAPSEQIRVPMVMWLSKDWSRTFGFDAANLAREPAGGVTHEHLYSTVLGMLGVQSTTRRPRWDLTNNRSSAAQ</sequence>
<feature type="transmembrane region" description="Helical" evidence="8">
    <location>
        <begin position="179"/>
        <end position="199"/>
    </location>
</feature>
<dbReference type="PATRIC" id="fig|742823.3.peg.1958"/>
<evidence type="ECO:0000256" key="5">
    <source>
        <dbReference type="ARBA" id="ARBA00022692"/>
    </source>
</evidence>
<evidence type="ECO:0000256" key="3">
    <source>
        <dbReference type="ARBA" id="ARBA00022519"/>
    </source>
</evidence>
<dbReference type="InterPro" id="IPR012549">
    <property type="entry name" value="EptA-like_N"/>
</dbReference>
<name>K1JRW5_9BURK</name>
<keyword evidence="3" id="KW-0997">Cell inner membrane</keyword>
<dbReference type="OrthoDB" id="9786870at2"/>
<organism evidence="12 13">
    <name type="scientific">Sutterella wadsworthensis 2_1_59BFAA</name>
    <dbReference type="NCBI Taxonomy" id="742823"/>
    <lineage>
        <taxon>Bacteria</taxon>
        <taxon>Pseudomonadati</taxon>
        <taxon>Pseudomonadota</taxon>
        <taxon>Betaproteobacteria</taxon>
        <taxon>Burkholderiales</taxon>
        <taxon>Sutterellaceae</taxon>
        <taxon>Sutterella</taxon>
    </lineage>
</organism>
<protein>
    <recommendedName>
        <fullName evidence="14">Sulfatase N-terminal domain-containing protein</fullName>
    </recommendedName>
</protein>
<feature type="domain" description="Sulfatase N-terminal" evidence="9">
    <location>
        <begin position="468"/>
        <end position="755"/>
    </location>
</feature>
<dbReference type="EMBL" id="ADMG01000042">
    <property type="protein sequence ID" value="EKB30432.1"/>
    <property type="molecule type" value="Genomic_DNA"/>
</dbReference>
<feature type="transmembrane region" description="Helical" evidence="8">
    <location>
        <begin position="154"/>
        <end position="172"/>
    </location>
</feature>
<evidence type="ECO:0000256" key="7">
    <source>
        <dbReference type="ARBA" id="ARBA00023136"/>
    </source>
</evidence>
<evidence type="ECO:0000259" key="10">
    <source>
        <dbReference type="Pfam" id="PF01569"/>
    </source>
</evidence>
<evidence type="ECO:0008006" key="14">
    <source>
        <dbReference type="Google" id="ProtNLM"/>
    </source>
</evidence>
<dbReference type="PANTHER" id="PTHR30443:SF0">
    <property type="entry name" value="PHOSPHOETHANOLAMINE TRANSFERASE EPTA"/>
    <property type="match status" value="1"/>
</dbReference>
<dbReference type="Pfam" id="PF00884">
    <property type="entry name" value="Sulfatase"/>
    <property type="match status" value="1"/>
</dbReference>
<evidence type="ECO:0000313" key="13">
    <source>
        <dbReference type="Proteomes" id="UP000005835"/>
    </source>
</evidence>
<feature type="transmembrane region" description="Helical" evidence="8">
    <location>
        <begin position="311"/>
        <end position="334"/>
    </location>
</feature>
<keyword evidence="7 8" id="KW-0472">Membrane</keyword>
<dbReference type="CDD" id="cd03396">
    <property type="entry name" value="PAP2_like_6"/>
    <property type="match status" value="1"/>
</dbReference>
<keyword evidence="13" id="KW-1185">Reference proteome</keyword>
<keyword evidence="5 8" id="KW-0812">Transmembrane</keyword>
<keyword evidence="2" id="KW-1003">Cell membrane</keyword>
<gene>
    <name evidence="12" type="ORF">HMPREF9465_01960</name>
</gene>
<feature type="transmembrane region" description="Helical" evidence="8">
    <location>
        <begin position="205"/>
        <end position="228"/>
    </location>
</feature>
<evidence type="ECO:0000256" key="1">
    <source>
        <dbReference type="ARBA" id="ARBA00004429"/>
    </source>
</evidence>
<evidence type="ECO:0000256" key="6">
    <source>
        <dbReference type="ARBA" id="ARBA00022989"/>
    </source>
</evidence>
<accession>K1JRW5</accession>
<dbReference type="Pfam" id="PF08019">
    <property type="entry name" value="EptA_B_N"/>
    <property type="match status" value="1"/>
</dbReference>
<dbReference type="SUPFAM" id="SSF48317">
    <property type="entry name" value="Acid phosphatase/Vanadium-dependent haloperoxidase"/>
    <property type="match status" value="1"/>
</dbReference>
<keyword evidence="6 8" id="KW-1133">Transmembrane helix</keyword>
<dbReference type="InterPro" id="IPR058130">
    <property type="entry name" value="PEA_transf_C"/>
</dbReference>
<evidence type="ECO:0000259" key="9">
    <source>
        <dbReference type="Pfam" id="PF00884"/>
    </source>
</evidence>
<dbReference type="Pfam" id="PF01569">
    <property type="entry name" value="PAP2"/>
    <property type="match status" value="1"/>
</dbReference>
<reference evidence="12 13" key="1">
    <citation type="submission" date="2012-05" db="EMBL/GenBank/DDBJ databases">
        <title>The Genome Sequence of Sutterella wadsworthensis 2_1_59BFAA.</title>
        <authorList>
            <consortium name="The Broad Institute Genome Sequencing Platform"/>
            <person name="Earl A."/>
            <person name="Ward D."/>
            <person name="Feldgarden M."/>
            <person name="Gevers D."/>
            <person name="Daigneault M."/>
            <person name="Strauss J."/>
            <person name="Allen-Vercoe E."/>
            <person name="Walker B."/>
            <person name="Young S.K."/>
            <person name="Zeng Q."/>
            <person name="Gargeya S."/>
            <person name="Fitzgerald M."/>
            <person name="Haas B."/>
            <person name="Abouelleil A."/>
            <person name="Alvarado L."/>
            <person name="Arachchi H.M."/>
            <person name="Berlin A.M."/>
            <person name="Chapman S.B."/>
            <person name="Goldberg J."/>
            <person name="Griggs A."/>
            <person name="Gujja S."/>
            <person name="Hansen M."/>
            <person name="Howarth C."/>
            <person name="Imamovic A."/>
            <person name="Larimer J."/>
            <person name="McCowen C."/>
            <person name="Montmayeur A."/>
            <person name="Murphy C."/>
            <person name="Neiman D."/>
            <person name="Pearson M."/>
            <person name="Priest M."/>
            <person name="Roberts A."/>
            <person name="Saif S."/>
            <person name="Shea T."/>
            <person name="Sisk P."/>
            <person name="Sykes S."/>
            <person name="Wortman J."/>
            <person name="Nusbaum C."/>
            <person name="Birren B."/>
        </authorList>
    </citation>
    <scope>NUCLEOTIDE SEQUENCE [LARGE SCALE GENOMIC DNA]</scope>
    <source>
        <strain evidence="12 13">2_1_59BFAA</strain>
    </source>
</reference>
<dbReference type="PANTHER" id="PTHR30443">
    <property type="entry name" value="INNER MEMBRANE PROTEIN"/>
    <property type="match status" value="1"/>
</dbReference>
<dbReference type="InterPro" id="IPR040423">
    <property type="entry name" value="PEA_transferase"/>
</dbReference>
<evidence type="ECO:0000313" key="12">
    <source>
        <dbReference type="EMBL" id="EKB30432.1"/>
    </source>
</evidence>
<dbReference type="GO" id="GO:0009244">
    <property type="term" value="P:lipopolysaccharide core region biosynthetic process"/>
    <property type="evidence" value="ECO:0007669"/>
    <property type="project" value="TreeGrafter"/>
</dbReference>
<dbReference type="InterPro" id="IPR017850">
    <property type="entry name" value="Alkaline_phosphatase_core_sf"/>
</dbReference>
<comment type="caution">
    <text evidence="12">The sequence shown here is derived from an EMBL/GenBank/DDBJ whole genome shotgun (WGS) entry which is preliminary data.</text>
</comment>
<feature type="transmembrane region" description="Helical" evidence="8">
    <location>
        <begin position="101"/>
        <end position="118"/>
    </location>
</feature>
<feature type="transmembrane region" description="Helical" evidence="8">
    <location>
        <begin position="354"/>
        <end position="374"/>
    </location>
</feature>
<dbReference type="GO" id="GO:0005886">
    <property type="term" value="C:plasma membrane"/>
    <property type="evidence" value="ECO:0007669"/>
    <property type="project" value="UniProtKB-SubCell"/>
</dbReference>